<name>A0A0J8B9B1_BETVV</name>
<accession>A0A0J8B9B1</accession>
<evidence type="ECO:0000313" key="3">
    <source>
        <dbReference type="Proteomes" id="UP000035740"/>
    </source>
</evidence>
<proteinExistence type="predicted"/>
<reference evidence="2 3" key="1">
    <citation type="journal article" date="2014" name="Nature">
        <title>The genome of the recently domesticated crop plant sugar beet (Beta vulgaris).</title>
        <authorList>
            <person name="Dohm J.C."/>
            <person name="Minoche A.E."/>
            <person name="Holtgrawe D."/>
            <person name="Capella-Gutierrez S."/>
            <person name="Zakrzewski F."/>
            <person name="Tafer H."/>
            <person name="Rupp O."/>
            <person name="Sorensen T.R."/>
            <person name="Stracke R."/>
            <person name="Reinhardt R."/>
            <person name="Goesmann A."/>
            <person name="Kraft T."/>
            <person name="Schulz B."/>
            <person name="Stadler P.F."/>
            <person name="Schmidt T."/>
            <person name="Gabaldon T."/>
            <person name="Lehrach H."/>
            <person name="Weisshaar B."/>
            <person name="Himmelbauer H."/>
        </authorList>
    </citation>
    <scope>NUCLEOTIDE SEQUENCE [LARGE SCALE GENOMIC DNA]</scope>
    <source>
        <tissue evidence="2">Taproot</tissue>
    </source>
</reference>
<feature type="compositionally biased region" description="Basic residues" evidence="1">
    <location>
        <begin position="86"/>
        <end position="96"/>
    </location>
</feature>
<evidence type="ECO:0000256" key="1">
    <source>
        <dbReference type="SAM" id="MobiDB-lite"/>
    </source>
</evidence>
<keyword evidence="3" id="KW-1185">Reference proteome</keyword>
<organism evidence="2 3">
    <name type="scientific">Beta vulgaris subsp. vulgaris</name>
    <name type="common">Beet</name>
    <dbReference type="NCBI Taxonomy" id="3555"/>
    <lineage>
        <taxon>Eukaryota</taxon>
        <taxon>Viridiplantae</taxon>
        <taxon>Streptophyta</taxon>
        <taxon>Embryophyta</taxon>
        <taxon>Tracheophyta</taxon>
        <taxon>Spermatophyta</taxon>
        <taxon>Magnoliopsida</taxon>
        <taxon>eudicotyledons</taxon>
        <taxon>Gunneridae</taxon>
        <taxon>Pentapetalae</taxon>
        <taxon>Caryophyllales</taxon>
        <taxon>Chenopodiaceae</taxon>
        <taxon>Betoideae</taxon>
        <taxon>Beta</taxon>
    </lineage>
</organism>
<evidence type="ECO:0000313" key="2">
    <source>
        <dbReference type="EMBL" id="KMS97904.1"/>
    </source>
</evidence>
<dbReference type="AlphaFoldDB" id="A0A0J8B9B1"/>
<gene>
    <name evidence="2" type="ORF">BVRB_4g097550</name>
</gene>
<feature type="compositionally biased region" description="Low complexity" evidence="1">
    <location>
        <begin position="10"/>
        <end position="28"/>
    </location>
</feature>
<feature type="compositionally biased region" description="Basic and acidic residues" evidence="1">
    <location>
        <begin position="74"/>
        <end position="85"/>
    </location>
</feature>
<feature type="region of interest" description="Disordered" evidence="1">
    <location>
        <begin position="1"/>
        <end position="56"/>
    </location>
</feature>
<dbReference type="Gramene" id="KMS97904">
    <property type="protein sequence ID" value="KMS97904"/>
    <property type="gene ID" value="BVRB_4g097550"/>
</dbReference>
<dbReference type="Proteomes" id="UP000035740">
    <property type="component" value="Unassembled WGS sequence"/>
</dbReference>
<protein>
    <submittedName>
        <fullName evidence="2">Uncharacterized protein</fullName>
    </submittedName>
</protein>
<feature type="region of interest" description="Disordered" evidence="1">
    <location>
        <begin position="74"/>
        <end position="96"/>
    </location>
</feature>
<sequence length="96" mass="9670">MAVENADQKSTLASTGAASPSPLSPSTAVSKATSLQDQPVGAAASALPSDESGVVGSCTAPEAVVAPPIVQKKDGVLKAQAEKKKIDTRKKSLKRL</sequence>
<dbReference type="EMBL" id="KQ090288">
    <property type="protein sequence ID" value="KMS97904.1"/>
    <property type="molecule type" value="Genomic_DNA"/>
</dbReference>